<dbReference type="EMBL" id="ML734951">
    <property type="protein sequence ID" value="KAB8208468.1"/>
    <property type="molecule type" value="Genomic_DNA"/>
</dbReference>
<proteinExistence type="predicted"/>
<accession>A0A5N6DTM0</accession>
<evidence type="ECO:0000313" key="1">
    <source>
        <dbReference type="EMBL" id="KAB8208468.1"/>
    </source>
</evidence>
<dbReference type="AlphaFoldDB" id="A0A5N6DTM0"/>
<reference evidence="1 2" key="1">
    <citation type="submission" date="2019-04" db="EMBL/GenBank/DDBJ databases">
        <title>Fungal friends and foes A comparative genomics study of 23 Aspergillus species from section Flavi.</title>
        <authorList>
            <consortium name="DOE Joint Genome Institute"/>
            <person name="Kjaerbolling I."/>
            <person name="Vesth T.C."/>
            <person name="Frisvad J.C."/>
            <person name="Nybo J.L."/>
            <person name="Theobald S."/>
            <person name="Kildgaard S."/>
            <person name="Petersen T.I."/>
            <person name="Kuo A."/>
            <person name="Sato A."/>
            <person name="Lyhne E.K."/>
            <person name="Kogle M.E."/>
            <person name="Wiebenga A."/>
            <person name="Kun R.S."/>
            <person name="Lubbers R.J."/>
            <person name="Makela M.R."/>
            <person name="Barry K."/>
            <person name="Chovatia M."/>
            <person name="Clum A."/>
            <person name="Daum C."/>
            <person name="Haridas S."/>
            <person name="He G."/>
            <person name="LaButti K."/>
            <person name="Lipzen A."/>
            <person name="Mondo S."/>
            <person name="Pangilinan J."/>
            <person name="Riley R."/>
            <person name="Salamov A."/>
            <person name="Simmons B.A."/>
            <person name="Magnuson J.K."/>
            <person name="Henrissat B."/>
            <person name="Mortensen U.H."/>
            <person name="Larsen T.O."/>
            <person name="De vries R.P."/>
            <person name="Grigoriev I.V."/>
            <person name="Machida M."/>
            <person name="Baker S.E."/>
            <person name="Andersen M.R."/>
        </authorList>
    </citation>
    <scope>NUCLEOTIDE SEQUENCE [LARGE SCALE GENOMIC DNA]</scope>
    <source>
        <strain evidence="1 2">CBS 117618</strain>
    </source>
</reference>
<protein>
    <submittedName>
        <fullName evidence="1">Uncharacterized protein</fullName>
    </submittedName>
</protein>
<sequence>MLTPPSRTILRLPTYFSGHMSPFLLLKGDIENGEVRIRTQTQCWDTYRRLLRRGTPHNTLCYECYQPGDVGPCDTCMQMYMIHVIRLAATHRLNITLGGGIALFAYGADGI</sequence>
<dbReference type="Proteomes" id="UP000326532">
    <property type="component" value="Unassembled WGS sequence"/>
</dbReference>
<gene>
    <name evidence="1" type="ORF">BDV34DRAFT_49642</name>
</gene>
<name>A0A5N6DTM0_ASPPA</name>
<keyword evidence="2" id="KW-1185">Reference proteome</keyword>
<organism evidence="1 2">
    <name type="scientific">Aspergillus parasiticus</name>
    <dbReference type="NCBI Taxonomy" id="5067"/>
    <lineage>
        <taxon>Eukaryota</taxon>
        <taxon>Fungi</taxon>
        <taxon>Dikarya</taxon>
        <taxon>Ascomycota</taxon>
        <taxon>Pezizomycotina</taxon>
        <taxon>Eurotiomycetes</taxon>
        <taxon>Eurotiomycetidae</taxon>
        <taxon>Eurotiales</taxon>
        <taxon>Aspergillaceae</taxon>
        <taxon>Aspergillus</taxon>
        <taxon>Aspergillus subgen. Circumdati</taxon>
    </lineage>
</organism>
<evidence type="ECO:0000313" key="2">
    <source>
        <dbReference type="Proteomes" id="UP000326532"/>
    </source>
</evidence>
<dbReference type="VEuPathDB" id="FungiDB:BDV34DRAFT_49642"/>